<evidence type="ECO:0000313" key="1">
    <source>
        <dbReference type="EMBL" id="BCS89937.1"/>
    </source>
</evidence>
<proteinExistence type="predicted"/>
<evidence type="ECO:0000313" key="2">
    <source>
        <dbReference type="Proteomes" id="UP001053296"/>
    </source>
</evidence>
<sequence length="75" mass="8477">MPKSLKDVQRISKFGRGFFGLAGAIATSRWGVTEKAVAFTRSLRDVRIDVIGTITKYSWAMFYSNISRRGTLFKL</sequence>
<dbReference type="EMBL" id="AP024485">
    <property type="protein sequence ID" value="BCS89937.1"/>
    <property type="molecule type" value="Genomic_DNA"/>
</dbReference>
<name>A0ABM7PA89_9BACT</name>
<accession>A0ABM7PA89</accession>
<keyword evidence="2" id="KW-1185">Reference proteome</keyword>
<organism evidence="1 2">
    <name type="scientific">Pseudodesulfovibrio sediminis</name>
    <dbReference type="NCBI Taxonomy" id="2810563"/>
    <lineage>
        <taxon>Bacteria</taxon>
        <taxon>Pseudomonadati</taxon>
        <taxon>Thermodesulfobacteriota</taxon>
        <taxon>Desulfovibrionia</taxon>
        <taxon>Desulfovibrionales</taxon>
        <taxon>Desulfovibrionaceae</taxon>
    </lineage>
</organism>
<dbReference type="Proteomes" id="UP001053296">
    <property type="component" value="Chromosome"/>
</dbReference>
<gene>
    <name evidence="1" type="ORF">PSDVSF_31790</name>
</gene>
<protein>
    <submittedName>
        <fullName evidence="1">Uncharacterized protein</fullName>
    </submittedName>
</protein>
<reference evidence="1" key="1">
    <citation type="journal article" date="2022" name="Arch. Microbiol.">
        <title>Pseudodesulfovibrio sediminis sp. nov., a mesophilic and neutrophilic sulfate-reducing bacterium isolated from sediment of a brackish lake.</title>
        <authorList>
            <person name="Takahashi A."/>
            <person name="Kojima H."/>
            <person name="Watanabe M."/>
            <person name="Fukui M."/>
        </authorList>
    </citation>
    <scope>NUCLEOTIDE SEQUENCE</scope>
    <source>
        <strain evidence="1">SF6</strain>
    </source>
</reference>